<evidence type="ECO:0000259" key="3">
    <source>
        <dbReference type="Pfam" id="PF00244"/>
    </source>
</evidence>
<sequence length="283" mass="31571">MFADALTRRFGELNRGIVFEKLAVVRQKGSVDEYIQEFDILVSQASGKLDHSSLSVPFDLGACIITGVEADVVTERRPDLKIRRTAHTESSEETKQNRYAKMVDAMKKMAKLDVELSVEERNLFSIGYKNVVGSRRDSWRILSSIEQKKDIFWDDVVDYFGATTEERNSRGHCFMFWNVRKTVGAPVLIALVVGKAAIDGQSLSSCDHVKHALKVLQKLFGQDSVPEPVAYVVTDWATCQEQPDTVGGVMMSGLRESVSIIDILSTGKDYIVEVEALEAARDS</sequence>
<dbReference type="Pfam" id="PF00244">
    <property type="entry name" value="14-3-3"/>
    <property type="match status" value="1"/>
</dbReference>
<organism evidence="5 6">
    <name type="scientific">Vigna angularis var. angularis</name>
    <dbReference type="NCBI Taxonomy" id="157739"/>
    <lineage>
        <taxon>Eukaryota</taxon>
        <taxon>Viridiplantae</taxon>
        <taxon>Streptophyta</taxon>
        <taxon>Embryophyta</taxon>
        <taxon>Tracheophyta</taxon>
        <taxon>Spermatophyta</taxon>
        <taxon>Magnoliopsida</taxon>
        <taxon>eudicotyledons</taxon>
        <taxon>Gunneridae</taxon>
        <taxon>Pentapetalae</taxon>
        <taxon>rosids</taxon>
        <taxon>fabids</taxon>
        <taxon>Fabales</taxon>
        <taxon>Fabaceae</taxon>
        <taxon>Papilionoideae</taxon>
        <taxon>50 kb inversion clade</taxon>
        <taxon>NPAAA clade</taxon>
        <taxon>indigoferoid/millettioid clade</taxon>
        <taxon>Phaseoleae</taxon>
        <taxon>Vigna</taxon>
    </lineage>
</organism>
<dbReference type="AlphaFoldDB" id="A0A0S3R432"/>
<evidence type="ECO:0000256" key="1">
    <source>
        <dbReference type="ARBA" id="ARBA00005995"/>
    </source>
</evidence>
<dbReference type="Proteomes" id="UP000291084">
    <property type="component" value="Chromosome 1"/>
</dbReference>
<dbReference type="PANTHER" id="PTHR10742">
    <property type="entry name" value="FLAVIN MONOAMINE OXIDASE"/>
    <property type="match status" value="1"/>
</dbReference>
<dbReference type="GO" id="GO:0016491">
    <property type="term" value="F:oxidoreductase activity"/>
    <property type="evidence" value="ECO:0007669"/>
    <property type="project" value="InterPro"/>
</dbReference>
<dbReference type="InterPro" id="IPR023410">
    <property type="entry name" value="14-3-3_domain"/>
</dbReference>
<evidence type="ECO:0000313" key="6">
    <source>
        <dbReference type="Proteomes" id="UP000291084"/>
    </source>
</evidence>
<proteinExistence type="inferred from homology"/>
<evidence type="ECO:0000313" key="5">
    <source>
        <dbReference type="EMBL" id="BAT75432.1"/>
    </source>
</evidence>
<evidence type="ECO:0000259" key="4">
    <source>
        <dbReference type="Pfam" id="PF01593"/>
    </source>
</evidence>
<comment type="similarity">
    <text evidence="2">Belongs to the 14-3-3 family.</text>
</comment>
<name>A0A0S3R432_PHAAN</name>
<dbReference type="InterPro" id="IPR050281">
    <property type="entry name" value="Flavin_monoamine_oxidase"/>
</dbReference>
<feature type="domain" description="14-3-3" evidence="3">
    <location>
        <begin position="95"/>
        <end position="149"/>
    </location>
</feature>
<dbReference type="PANTHER" id="PTHR10742:SF410">
    <property type="entry name" value="LYSINE-SPECIFIC HISTONE DEMETHYLASE 2"/>
    <property type="match status" value="1"/>
</dbReference>
<gene>
    <name evidence="5" type="primary">Vigan.01G329200</name>
    <name evidence="5" type="ORF">VIGAN_01329200</name>
</gene>
<dbReference type="InterPro" id="IPR002937">
    <property type="entry name" value="Amino_oxidase"/>
</dbReference>
<evidence type="ECO:0008006" key="7">
    <source>
        <dbReference type="Google" id="ProtNLM"/>
    </source>
</evidence>
<reference evidence="5 6" key="1">
    <citation type="journal article" date="2015" name="Sci. Rep.">
        <title>The power of single molecule real-time sequencing technology in the de novo assembly of a eukaryotic genome.</title>
        <authorList>
            <person name="Sakai H."/>
            <person name="Naito K."/>
            <person name="Ogiso-Tanaka E."/>
            <person name="Takahashi Y."/>
            <person name="Iseki K."/>
            <person name="Muto C."/>
            <person name="Satou K."/>
            <person name="Teruya K."/>
            <person name="Shiroma A."/>
            <person name="Shimoji M."/>
            <person name="Hirano T."/>
            <person name="Itoh T."/>
            <person name="Kaga A."/>
            <person name="Tomooka N."/>
        </authorList>
    </citation>
    <scope>NUCLEOTIDE SEQUENCE [LARGE SCALE GENOMIC DNA]</scope>
    <source>
        <strain evidence="6">cv. Shumari</strain>
    </source>
</reference>
<dbReference type="SUPFAM" id="SSF48445">
    <property type="entry name" value="14-3-3 protein"/>
    <property type="match status" value="1"/>
</dbReference>
<dbReference type="EMBL" id="AP015034">
    <property type="protein sequence ID" value="BAT75432.1"/>
    <property type="molecule type" value="Genomic_DNA"/>
</dbReference>
<comment type="similarity">
    <text evidence="1">Belongs to the flavin monoamine oxidase family.</text>
</comment>
<evidence type="ECO:0000256" key="2">
    <source>
        <dbReference type="ARBA" id="ARBA00006141"/>
    </source>
</evidence>
<dbReference type="InterPro" id="IPR036815">
    <property type="entry name" value="14-3-3_dom_sf"/>
</dbReference>
<protein>
    <recommendedName>
        <fullName evidence="7">Retrotransposon gag domain-containing protein</fullName>
    </recommendedName>
</protein>
<dbReference type="Pfam" id="PF01593">
    <property type="entry name" value="Amino_oxidase"/>
    <property type="match status" value="1"/>
</dbReference>
<dbReference type="Gene3D" id="1.20.190.20">
    <property type="entry name" value="14-3-3 domain"/>
    <property type="match status" value="1"/>
</dbReference>
<feature type="domain" description="Amine oxidase" evidence="4">
    <location>
        <begin position="152"/>
        <end position="238"/>
    </location>
</feature>
<keyword evidence="6" id="KW-1185">Reference proteome</keyword>
<dbReference type="SUPFAM" id="SSF54373">
    <property type="entry name" value="FAD-linked reductases, C-terminal domain"/>
    <property type="match status" value="1"/>
</dbReference>
<accession>A0A0S3R432</accession>